<feature type="region of interest" description="Disordered" evidence="2">
    <location>
        <begin position="382"/>
        <end position="429"/>
    </location>
</feature>
<evidence type="ECO:0000313" key="4">
    <source>
        <dbReference type="RefSeq" id="XP_054852482.1"/>
    </source>
</evidence>
<feature type="region of interest" description="Disordered" evidence="2">
    <location>
        <begin position="219"/>
        <end position="239"/>
    </location>
</feature>
<keyword evidence="3" id="KW-1185">Reference proteome</keyword>
<feature type="region of interest" description="Disordered" evidence="2">
    <location>
        <begin position="335"/>
        <end position="354"/>
    </location>
</feature>
<evidence type="ECO:0000256" key="2">
    <source>
        <dbReference type="SAM" id="MobiDB-lite"/>
    </source>
</evidence>
<evidence type="ECO:0000256" key="1">
    <source>
        <dbReference type="SAM" id="Coils"/>
    </source>
</evidence>
<organism evidence="3 4">
    <name type="scientific">Eublepharis macularius</name>
    <name type="common">Leopard gecko</name>
    <name type="synonym">Cyrtodactylus macularius</name>
    <dbReference type="NCBI Taxonomy" id="481883"/>
    <lineage>
        <taxon>Eukaryota</taxon>
        <taxon>Metazoa</taxon>
        <taxon>Chordata</taxon>
        <taxon>Craniata</taxon>
        <taxon>Vertebrata</taxon>
        <taxon>Euteleostomi</taxon>
        <taxon>Lepidosauria</taxon>
        <taxon>Squamata</taxon>
        <taxon>Bifurcata</taxon>
        <taxon>Gekkota</taxon>
        <taxon>Eublepharidae</taxon>
        <taxon>Eublepharinae</taxon>
        <taxon>Eublepharis</taxon>
    </lineage>
</organism>
<proteinExistence type="predicted"/>
<accession>A0AA97LHR6</accession>
<feature type="compositionally biased region" description="Polar residues" evidence="2">
    <location>
        <begin position="1"/>
        <end position="11"/>
    </location>
</feature>
<protein>
    <submittedName>
        <fullName evidence="4">Nascent polypeptide-associated complex subunit alpha, muscle-specific form-like isoform X1</fullName>
    </submittedName>
</protein>
<gene>
    <name evidence="4" type="primary">LOC129341358</name>
</gene>
<sequence length="516" mass="54585">MRRLSRPQSPGSFLEPPSQWCLSPVRQGGPDRVAPTPSLLYRSGFAQECEAVVVQLSSAATGIRPRCAFTVQEETLTPLEPSCSFLDSPDGASRPGPEAASDGLSPPEPFVTAPSIEQQSLTGTSPGLIGGPSGPEWKEDAPPPRRANATFECDSAGGSANATYVCSRSPSPEGKVTPVDAAPTQSALGVCKQELPFITSTPLMVPPSSKDAPPTALYTQCPPRAAGSGSDSTFGSSCGSLSAAVNHGADQLPPVSRKAPLAKRNLLQGVPRVLRPRGAPGIGALPKGTGTTKKILQPAGGNRLQNMVTLPTRSGSAVQSQPVAQKLLPDEKTDLTKLPCNKKPQISIHPPSKLADRSGVQGYLACLGMKLHGASRYDNASGTRLPVPAGNKITANTANQKRPWEKPSDKATASPLEQPFPKRSRICKSQKEKPTCSDLLAVGQISSAALENKLTAPCSQCQRLAEENQQLKSMLETCRKTIAFLEGKQSVLENENCPPQQLDEEHCQTVQMRFLK</sequence>
<dbReference type="GeneID" id="129341358"/>
<reference evidence="4" key="1">
    <citation type="submission" date="2025-08" db="UniProtKB">
        <authorList>
            <consortium name="RefSeq"/>
        </authorList>
    </citation>
    <scope>IDENTIFICATION</scope>
    <source>
        <tissue evidence="4">Blood</tissue>
    </source>
</reference>
<feature type="region of interest" description="Disordered" evidence="2">
    <location>
        <begin position="268"/>
        <end position="297"/>
    </location>
</feature>
<feature type="compositionally biased region" description="Polar residues" evidence="2">
    <location>
        <begin position="115"/>
        <end position="125"/>
    </location>
</feature>
<keyword evidence="1" id="KW-0175">Coiled coil</keyword>
<feature type="coiled-coil region" evidence="1">
    <location>
        <begin position="461"/>
        <end position="488"/>
    </location>
</feature>
<feature type="region of interest" description="Disordered" evidence="2">
    <location>
        <begin position="1"/>
        <end position="37"/>
    </location>
</feature>
<dbReference type="KEGG" id="emc:129341358"/>
<dbReference type="AlphaFoldDB" id="A0AA97LHR6"/>
<feature type="region of interest" description="Disordered" evidence="2">
    <location>
        <begin position="80"/>
        <end position="154"/>
    </location>
</feature>
<feature type="compositionally biased region" description="Polar residues" evidence="2">
    <location>
        <begin position="229"/>
        <end position="239"/>
    </location>
</feature>
<evidence type="ECO:0000313" key="3">
    <source>
        <dbReference type="Proteomes" id="UP001190640"/>
    </source>
</evidence>
<dbReference type="RefSeq" id="XP_054852482.1">
    <property type="nucleotide sequence ID" value="XM_054996507.1"/>
</dbReference>
<name>A0AA97LHR6_EUBMA</name>
<dbReference type="Proteomes" id="UP001190640">
    <property type="component" value="Chromosome 13"/>
</dbReference>